<dbReference type="WBParaSite" id="PS1159_v2.g4051.t1">
    <property type="protein sequence ID" value="PS1159_v2.g4051.t1"/>
    <property type="gene ID" value="PS1159_v2.g4051"/>
</dbReference>
<reference evidence="2" key="1">
    <citation type="submission" date="2022-11" db="UniProtKB">
        <authorList>
            <consortium name="WormBaseParasite"/>
        </authorList>
    </citation>
    <scope>IDENTIFICATION</scope>
</reference>
<organism evidence="1 2">
    <name type="scientific">Panagrolaimus sp. PS1159</name>
    <dbReference type="NCBI Taxonomy" id="55785"/>
    <lineage>
        <taxon>Eukaryota</taxon>
        <taxon>Metazoa</taxon>
        <taxon>Ecdysozoa</taxon>
        <taxon>Nematoda</taxon>
        <taxon>Chromadorea</taxon>
        <taxon>Rhabditida</taxon>
        <taxon>Tylenchina</taxon>
        <taxon>Panagrolaimomorpha</taxon>
        <taxon>Panagrolaimoidea</taxon>
        <taxon>Panagrolaimidae</taxon>
        <taxon>Panagrolaimus</taxon>
    </lineage>
</organism>
<evidence type="ECO:0000313" key="2">
    <source>
        <dbReference type="WBParaSite" id="PS1159_v2.g4051.t1"/>
    </source>
</evidence>
<evidence type="ECO:0000313" key="1">
    <source>
        <dbReference type="Proteomes" id="UP000887580"/>
    </source>
</evidence>
<protein>
    <submittedName>
        <fullName evidence="2">C-type lectin domain-containing protein</fullName>
    </submittedName>
</protein>
<proteinExistence type="predicted"/>
<sequence>MLAGTQNFHGSTVVDFWIGLTTLAKPPTWSWTDGSAQNFTEWASTEPSNITAEACAAISTTHGSWSAQDCFKLKPYVCAVPKVPSPPAFAKCPIGWIYFQPTHSCFGLSYVQQTAPIAYNWTMAEELCIKFGGHLPSFHSVDEFNVINSFVMVLFQPFWTGLRSDDGGASWKWSDNTLTDYLPWRTDYPKHMSESCVWQEVDDVSNLDCTTSLYFICKKSAQ</sequence>
<name>A0AC35GD32_9BILA</name>
<dbReference type="Proteomes" id="UP000887580">
    <property type="component" value="Unplaced"/>
</dbReference>
<accession>A0AC35GD32</accession>